<gene>
    <name evidence="12" type="ORF">Vbra_2436</name>
</gene>
<feature type="domain" description="RDRP core" evidence="10">
    <location>
        <begin position="560"/>
        <end position="1137"/>
    </location>
</feature>
<evidence type="ECO:0000256" key="5">
    <source>
        <dbReference type="ARBA" id="ARBA00022695"/>
    </source>
</evidence>
<keyword evidence="3" id="KW-0696">RNA-directed RNA polymerase</keyword>
<dbReference type="PhylomeDB" id="A0A0G4EX11"/>
<evidence type="ECO:0000256" key="6">
    <source>
        <dbReference type="ARBA" id="ARBA00022884"/>
    </source>
</evidence>
<dbReference type="Proteomes" id="UP000041254">
    <property type="component" value="Unassembled WGS sequence"/>
</dbReference>
<proteinExistence type="inferred from homology"/>
<feature type="region of interest" description="Disordered" evidence="9">
    <location>
        <begin position="2158"/>
        <end position="2537"/>
    </location>
</feature>
<keyword evidence="4" id="KW-0808">Transferase</keyword>
<name>A0A0G4EX11_VITBC</name>
<dbReference type="GO" id="GO:0031380">
    <property type="term" value="C:nuclear RNA-directed RNA polymerase complex"/>
    <property type="evidence" value="ECO:0007669"/>
    <property type="project" value="TreeGrafter"/>
</dbReference>
<dbReference type="GO" id="GO:0003968">
    <property type="term" value="F:RNA-directed RNA polymerase activity"/>
    <property type="evidence" value="ECO:0007669"/>
    <property type="project" value="UniProtKB-KW"/>
</dbReference>
<organism evidence="12 13">
    <name type="scientific">Vitrella brassicaformis (strain CCMP3155)</name>
    <dbReference type="NCBI Taxonomy" id="1169540"/>
    <lineage>
        <taxon>Eukaryota</taxon>
        <taxon>Sar</taxon>
        <taxon>Alveolata</taxon>
        <taxon>Colpodellida</taxon>
        <taxon>Vitrellaceae</taxon>
        <taxon>Vitrella</taxon>
    </lineage>
</organism>
<feature type="compositionally biased region" description="Pro residues" evidence="9">
    <location>
        <begin position="2083"/>
        <end position="2112"/>
    </location>
</feature>
<feature type="compositionally biased region" description="Low complexity" evidence="9">
    <location>
        <begin position="2163"/>
        <end position="2185"/>
    </location>
</feature>
<feature type="region of interest" description="Disordered" evidence="9">
    <location>
        <begin position="2076"/>
        <end position="2128"/>
    </location>
</feature>
<evidence type="ECO:0000256" key="2">
    <source>
        <dbReference type="ARBA" id="ARBA00012494"/>
    </source>
</evidence>
<feature type="compositionally biased region" description="Basic and acidic residues" evidence="9">
    <location>
        <begin position="2265"/>
        <end position="2282"/>
    </location>
</feature>
<feature type="region of interest" description="Disordered" evidence="9">
    <location>
        <begin position="243"/>
        <end position="267"/>
    </location>
</feature>
<feature type="domain" description="RDRP C-terminal head" evidence="11">
    <location>
        <begin position="1871"/>
        <end position="2016"/>
    </location>
</feature>
<dbReference type="EC" id="2.7.7.48" evidence="2"/>
<feature type="compositionally biased region" description="Polar residues" evidence="9">
    <location>
        <begin position="2252"/>
        <end position="2261"/>
    </location>
</feature>
<dbReference type="InterPro" id="IPR058752">
    <property type="entry name" value="RDRP_C_head"/>
</dbReference>
<dbReference type="GO" id="GO:0003723">
    <property type="term" value="F:RNA binding"/>
    <property type="evidence" value="ECO:0007669"/>
    <property type="project" value="UniProtKB-KW"/>
</dbReference>
<feature type="compositionally biased region" description="Low complexity" evidence="9">
    <location>
        <begin position="2327"/>
        <end position="2336"/>
    </location>
</feature>
<feature type="compositionally biased region" description="Acidic residues" evidence="9">
    <location>
        <begin position="323"/>
        <end position="345"/>
    </location>
</feature>
<keyword evidence="6" id="KW-0694">RNA-binding</keyword>
<dbReference type="Pfam" id="PF26253">
    <property type="entry name" value="RdRP_head"/>
    <property type="match status" value="1"/>
</dbReference>
<evidence type="ECO:0000256" key="8">
    <source>
        <dbReference type="ARBA" id="ARBA00048744"/>
    </source>
</evidence>
<feature type="compositionally biased region" description="Polar residues" evidence="9">
    <location>
        <begin position="2605"/>
        <end position="2618"/>
    </location>
</feature>
<evidence type="ECO:0000256" key="4">
    <source>
        <dbReference type="ARBA" id="ARBA00022679"/>
    </source>
</evidence>
<keyword evidence="5" id="KW-0548">Nucleotidyltransferase</keyword>
<dbReference type="EMBL" id="CDMY01000338">
    <property type="protein sequence ID" value="CEM03318.1"/>
    <property type="molecule type" value="Genomic_DNA"/>
</dbReference>
<accession>A0A0G4EX11</accession>
<evidence type="ECO:0000256" key="7">
    <source>
        <dbReference type="ARBA" id="ARBA00023158"/>
    </source>
</evidence>
<feature type="region of interest" description="Disordered" evidence="9">
    <location>
        <begin position="290"/>
        <end position="359"/>
    </location>
</feature>
<comment type="catalytic activity">
    <reaction evidence="8">
        <text>RNA(n) + a ribonucleoside 5'-triphosphate = RNA(n+1) + diphosphate</text>
        <dbReference type="Rhea" id="RHEA:21248"/>
        <dbReference type="Rhea" id="RHEA-COMP:14527"/>
        <dbReference type="Rhea" id="RHEA-COMP:17342"/>
        <dbReference type="ChEBI" id="CHEBI:33019"/>
        <dbReference type="ChEBI" id="CHEBI:61557"/>
        <dbReference type="ChEBI" id="CHEBI:140395"/>
        <dbReference type="EC" id="2.7.7.48"/>
    </reaction>
</comment>
<dbReference type="VEuPathDB" id="CryptoDB:Vbra_2436"/>
<feature type="region of interest" description="Disordered" evidence="9">
    <location>
        <begin position="1649"/>
        <end position="1701"/>
    </location>
</feature>
<evidence type="ECO:0000256" key="1">
    <source>
        <dbReference type="ARBA" id="ARBA00005762"/>
    </source>
</evidence>
<dbReference type="Pfam" id="PF05183">
    <property type="entry name" value="RdRP"/>
    <property type="match status" value="1"/>
</dbReference>
<feature type="compositionally biased region" description="Basic and acidic residues" evidence="9">
    <location>
        <begin position="290"/>
        <end position="299"/>
    </location>
</feature>
<dbReference type="InterPro" id="IPR007855">
    <property type="entry name" value="RDRP"/>
</dbReference>
<feature type="compositionally biased region" description="Low complexity" evidence="9">
    <location>
        <begin position="1674"/>
        <end position="1688"/>
    </location>
</feature>
<feature type="compositionally biased region" description="Polar residues" evidence="9">
    <location>
        <begin position="2307"/>
        <end position="2318"/>
    </location>
</feature>
<dbReference type="PANTHER" id="PTHR23079:SF55">
    <property type="entry name" value="RNA-DIRECTED RNA POLYMERASE"/>
    <property type="match status" value="1"/>
</dbReference>
<feature type="compositionally biased region" description="Gly residues" evidence="9">
    <location>
        <begin position="2576"/>
        <end position="2591"/>
    </location>
</feature>
<keyword evidence="7" id="KW-0943">RNA-mediated gene silencing</keyword>
<feature type="compositionally biased region" description="Basic and acidic residues" evidence="9">
    <location>
        <begin position="346"/>
        <end position="359"/>
    </location>
</feature>
<feature type="compositionally biased region" description="Basic and acidic residues" evidence="9">
    <location>
        <begin position="1659"/>
        <end position="1671"/>
    </location>
</feature>
<evidence type="ECO:0000259" key="11">
    <source>
        <dbReference type="Pfam" id="PF26253"/>
    </source>
</evidence>
<feature type="compositionally biased region" description="Basic and acidic residues" evidence="9">
    <location>
        <begin position="2358"/>
        <end position="2369"/>
    </location>
</feature>
<feature type="compositionally biased region" description="Basic and acidic residues" evidence="9">
    <location>
        <begin position="2446"/>
        <end position="2459"/>
    </location>
</feature>
<dbReference type="InParanoid" id="A0A0G4EX11"/>
<feature type="compositionally biased region" description="Basic and acidic residues" evidence="9">
    <location>
        <begin position="2468"/>
        <end position="2495"/>
    </location>
</feature>
<feature type="compositionally biased region" description="Basic and acidic residues" evidence="9">
    <location>
        <begin position="2409"/>
        <end position="2423"/>
    </location>
</feature>
<evidence type="ECO:0000313" key="13">
    <source>
        <dbReference type="Proteomes" id="UP000041254"/>
    </source>
</evidence>
<feature type="compositionally biased region" description="Low complexity" evidence="9">
    <location>
        <begin position="243"/>
        <end position="260"/>
    </location>
</feature>
<evidence type="ECO:0000256" key="3">
    <source>
        <dbReference type="ARBA" id="ARBA00022484"/>
    </source>
</evidence>
<dbReference type="PANTHER" id="PTHR23079">
    <property type="entry name" value="RNA-DEPENDENT RNA POLYMERASE"/>
    <property type="match status" value="1"/>
</dbReference>
<dbReference type="OrthoDB" id="313418at2759"/>
<evidence type="ECO:0000256" key="9">
    <source>
        <dbReference type="SAM" id="MobiDB-lite"/>
    </source>
</evidence>
<evidence type="ECO:0000313" key="12">
    <source>
        <dbReference type="EMBL" id="CEM03318.1"/>
    </source>
</evidence>
<dbReference type="GO" id="GO:0030422">
    <property type="term" value="P:siRNA processing"/>
    <property type="evidence" value="ECO:0007669"/>
    <property type="project" value="TreeGrafter"/>
</dbReference>
<feature type="compositionally biased region" description="Basic residues" evidence="9">
    <location>
        <begin position="2426"/>
        <end position="2439"/>
    </location>
</feature>
<comment type="similarity">
    <text evidence="1">Belongs to the RdRP family.</text>
</comment>
<feature type="region of interest" description="Disordered" evidence="9">
    <location>
        <begin position="2564"/>
        <end position="2625"/>
    </location>
</feature>
<feature type="compositionally biased region" description="Polar residues" evidence="9">
    <location>
        <begin position="2234"/>
        <end position="2243"/>
    </location>
</feature>
<protein>
    <recommendedName>
        <fullName evidence="2">RNA-directed RNA polymerase</fullName>
        <ecNumber evidence="2">2.7.7.48</ecNumber>
    </recommendedName>
</protein>
<dbReference type="InterPro" id="IPR057596">
    <property type="entry name" value="RDRP_core"/>
</dbReference>
<reference evidence="12 13" key="1">
    <citation type="submission" date="2014-11" db="EMBL/GenBank/DDBJ databases">
        <authorList>
            <person name="Zhu J."/>
            <person name="Qi W."/>
            <person name="Song R."/>
        </authorList>
    </citation>
    <scope>NUCLEOTIDE SEQUENCE [LARGE SCALE GENOMIC DNA]</scope>
</reference>
<keyword evidence="13" id="KW-1185">Reference proteome</keyword>
<evidence type="ECO:0000259" key="10">
    <source>
        <dbReference type="Pfam" id="PF05183"/>
    </source>
</evidence>
<sequence>MFGGSTDAAEADVVYPDINGMCQVYEMGLRLFRWVYKREFEGLEQSSGTVVVRDLSPGVHLWDIRGPPGFGYYGQIDRFQLNDNGTALIRYYSAPCAELAAAKLNKTRDSYGHVITAEVDPTRPAHRTTAIFGTKIYFGNLVKDDEVETYKALSNMDKPIRNNFGLTYDEEGSVCVYFCLTDRLVRIAFRLCGRSYKMEWPFSSVNLRVFDSHGGRGAAPSDTHNDLHIAIVYITAPKLYRDPGMPSTTGSSSASASASAPPGPGDGCLGNGRIEWCRIVDPWIISRGPADDALDKESKSSLLQQQQQQQQSTAGAASPTPGDESESSTDDEDEDEEGAENENGECEGRGGGRAGRDRSSVFMPRKSVTAFEASWCVCVVCPDRKAHFQQHIAPSLVKAGLLLSGSATPEGEAAPPIEHISYVHLRGRNASHSSQDARSSGAFSTDDLFDKIYKVSFKLWKESFLLFARYHCLITTGVIQGSNAIDPSFVRECLLSRRHSVDIKLYCLNEMELAGVRSPITEPAKVFEKIAARARRQLGLIRHLQDYPAHCMRVMHAYVSPLKLIVRGPEVEESNRVLRRFRDKADAFLRVAFVDEDGSRLMYEPAIEEIVDKRMRTILDDGVRLSFLPAYQMLAYSSSQIRNCATWFFRPDESLGFVEIESFMGDFSNVRLPGKYAARQGMCFSATHEGIHISPEQVCLEDDIARPVDPFDGDRNKCVYEFTDGCGYCHVNVAEDLSRKLNLSETPCAFQIRFNGAKGMLVVDPDFRDKHTHPVRVVLRKSQNKFKAEHHMLEICDYARFIPLHLNREIITLLLTREVPPEAIHEVKDETIQDIRRATTNKGAALRLLHKVSTDHFFVRRLAFLIGRGIEPTEPFVRVCLRDIRRYICKDILNKTHLYVKVGAVLFGVSDEAGVLEEGEVHVRIRRPNEPPQTIQGDVNVSKNPAFDPGDTRVLRAVSRKELEHCVNVIVFPVKGERPHPNELSGSDLDGDQYHVIWDPRCVPPTTNPPGAEYYKPRPKETLREVDLSDPFSRQQALKEYFINYFRNDNLGKISVAWLSQCHQPEIYADQKARHPTCLELAELHSDAVDFAKTGISVSLPRELVPKERPDFMASKAHWLPGKVFESQSVIGQIFRETKHLCADTHDDFRPGRPEVVGAPLIAEDPSSRKAVARHLLLEWTVPKDLIPRVVGHRILYRYIADIEHQDESHVGDGLQSCNAIFKELVHHTRTPATRVELSIPLSVEAVHFQVQCWLRGGAKSDKSVSSDPIAIDVEDKYKAAATTSSRGSVFWLKDVPEHGVNVTGLREQLEAECCLHMPDHQGQFVTTDLIKSTSYLQLTSEGRYTARAQLCDAKTAAEIMRRLRRAPQPGMDVKGRQGRHHWVRIAWEEDEDPVVLAFESCMAGKRGSRDETLLGPPNIKRMRRVTYLPQDDAYSRPRLVEHFRALIAFLDAARLRDKAACVTAGGYSDILIRPINVQNTDGTRGPRAAAVDIVFETVEVARLFDECQERLRGETVLKEATISRPGARETRYSLVEAYSHLEHLYSKPYNVQVTGCNFSQADLDDYLCRQLREAGIAPDQERPIASIHPHAQTHLRERTNLAAPAIEPVPSPDAPKRDFDVRFKSLDATLHFIKLYHVGGAFFVRRPRPSPAGIRHRSQQEKGRQCDSRRPSPRSSKATSPATSSKRPSCGPGDEKAKHGSDGLRELISRFVQGIIHRALARVNGEACSGDPKVPADVLKCTTDQPAHLSEEPATAAAPPPAPSQSTFLVPRTDLHEISKACVAWIVGRCRARLSGQPVPECDMVCWGGVEVPRHVFFETVEDSAVSADGETEVEVRDGEDDEDAAVWRWPPDQTVPAGVADADLLHRDAPQHLHEMREECIRWNAQVMYMMRQYGAIEESELATGCIARLAEKHHAKDRDVAAKMTCELRAAADVCADRLHRRELGETEEDRSRELERLYARASAAYIATYTEAASAMHRLRSDGELDEHHHPVAIFRSFPWVIFGEHLCLLKNRYIDFYRHYPDARRPHIEARPDQENQTASASDAVPVFGYHATSVEVDLLHKRVEEYLSEQEAAVLSPPRPPVAPPSPPPPHRDQPPMPPSPSPPAQRPDEPRLTRIDPIASNRMIQNTLGVGGRRAQQHASICREPHPSAIRHHETAAGPPAHTTADTHAAPAAAAAAEQRTKLAEAPSQPPAPPPSALAASCKYADEAEWQRVKSGSPSPLSKAPATESSSPSPDQGANRRAPFSSLTGATVSAQPGRGRERGLGRGLRVWEDGRPVPIRAHPRPDIPLTSDGVVAQESARLQQPVATSANKKAPEAHGSPPHISPPSSVTYHERPLPAAGTRLAAPAPLRDQDPQPRDREVPFQPVRKVEGGNLSRGGTRHEVSSRWHLFSNDVPASQRDSGQRSHRLTEEDYQRFKPSPRRFARRPRRSRSPSSDELSDHTRHSHMDATRRPSSRLQHPRRDERRPAANEPRLGPHYDGWRDDTRDPSPAPSRLSRLGPHRQPTRHIGDEARPLQPSLTCRGKQEEFDRHDVRNRHPRRYREEGRAHGLMGEWYDSHDRMSPCRSRAGGGSGMAGRDGGGRQLVGRHDVSRGGYGESNSSDDGTVQLSRRLQGRYR</sequence>